<comment type="caution">
    <text evidence="3">The sequence shown here is derived from an EMBL/GenBank/DDBJ whole genome shotgun (WGS) entry which is preliminary data.</text>
</comment>
<feature type="signal peptide" evidence="1">
    <location>
        <begin position="1"/>
        <end position="19"/>
    </location>
</feature>
<protein>
    <recommendedName>
        <fullName evidence="2">SXP/RAL-2 family protein Ani s 5-like cation-binding domain-containing protein</fullName>
    </recommendedName>
</protein>
<dbReference type="AlphaFoldDB" id="A0AAN8F6K0"/>
<keyword evidence="4" id="KW-1185">Reference proteome</keyword>
<gene>
    <name evidence="3" type="ORF">GCK32_014856</name>
</gene>
<evidence type="ECO:0000313" key="4">
    <source>
        <dbReference type="Proteomes" id="UP001331761"/>
    </source>
</evidence>
<dbReference type="PANTHER" id="PTHR21593">
    <property type="entry name" value="PRION-LIKE- Q/N-RICH -DOMAIN-BEARING PROTEIN PROTEIN"/>
    <property type="match status" value="1"/>
</dbReference>
<evidence type="ECO:0000256" key="1">
    <source>
        <dbReference type="SAM" id="SignalP"/>
    </source>
</evidence>
<evidence type="ECO:0000259" key="2">
    <source>
        <dbReference type="Pfam" id="PF02520"/>
    </source>
</evidence>
<dbReference type="Pfam" id="PF02520">
    <property type="entry name" value="ANIS5_cation-bd"/>
    <property type="match status" value="1"/>
</dbReference>
<evidence type="ECO:0000313" key="3">
    <source>
        <dbReference type="EMBL" id="KAK5974196.1"/>
    </source>
</evidence>
<reference evidence="3 4" key="1">
    <citation type="submission" date="2019-10" db="EMBL/GenBank/DDBJ databases">
        <title>Assembly and Annotation for the nematode Trichostrongylus colubriformis.</title>
        <authorList>
            <person name="Martin J."/>
        </authorList>
    </citation>
    <scope>NUCLEOTIDE SEQUENCE [LARGE SCALE GENOMIC DNA]</scope>
    <source>
        <strain evidence="3">G859</strain>
        <tissue evidence="3">Whole worm</tissue>
    </source>
</reference>
<feature type="domain" description="SXP/RAL-2 family protein Ani s 5-like cation-binding" evidence="2">
    <location>
        <begin position="35"/>
        <end position="132"/>
    </location>
</feature>
<keyword evidence="1" id="KW-0732">Signal</keyword>
<dbReference type="InterPro" id="IPR052823">
    <property type="entry name" value="SXP/RAL-2_related"/>
</dbReference>
<proteinExistence type="predicted"/>
<name>A0AAN8F6K0_TRICO</name>
<feature type="chain" id="PRO_5042864777" description="SXP/RAL-2 family protein Ani s 5-like cation-binding domain-containing protein" evidence="1">
    <location>
        <begin position="20"/>
        <end position="194"/>
    </location>
</feature>
<accession>A0AAN8F6K0</accession>
<dbReference type="InterPro" id="IPR003677">
    <property type="entry name" value="ANIS5_cation-bd"/>
</dbReference>
<dbReference type="EMBL" id="WIXE01014559">
    <property type="protein sequence ID" value="KAK5974196.1"/>
    <property type="molecule type" value="Genomic_DNA"/>
</dbReference>
<dbReference type="Proteomes" id="UP001331761">
    <property type="component" value="Unassembled WGS sequence"/>
</dbReference>
<sequence length="194" mass="22496">MRCLLILSATLCVAQPWWTNPFIRYPSFLRQASFEARAAFADICKNGTLTRAQREDALDKWAAQYNLMDAYNSYKNTTERARANRQLAVMRGLDELQKFFTELGKIRVDPNITADQESEAIRKLCESLDRPTRMAVYYLQGYSVLHYSHWLQMELHDRFSGNKPPCRNYNELRRCSVGVEGPLLSHPEQVAQLL</sequence>
<organism evidence="3 4">
    <name type="scientific">Trichostrongylus colubriformis</name>
    <name type="common">Black scour worm</name>
    <dbReference type="NCBI Taxonomy" id="6319"/>
    <lineage>
        <taxon>Eukaryota</taxon>
        <taxon>Metazoa</taxon>
        <taxon>Ecdysozoa</taxon>
        <taxon>Nematoda</taxon>
        <taxon>Chromadorea</taxon>
        <taxon>Rhabditida</taxon>
        <taxon>Rhabditina</taxon>
        <taxon>Rhabditomorpha</taxon>
        <taxon>Strongyloidea</taxon>
        <taxon>Trichostrongylidae</taxon>
        <taxon>Trichostrongylus</taxon>
    </lineage>
</organism>
<dbReference type="PANTHER" id="PTHR21593:SF36">
    <property type="entry name" value="DUF148 DOMAIN-CONTAINING PROTEIN-RELATED"/>
    <property type="match status" value="1"/>
</dbReference>